<dbReference type="PROSITE" id="PS50048">
    <property type="entry name" value="ZN2_CY6_FUNGAL_2"/>
    <property type="match status" value="1"/>
</dbReference>
<dbReference type="GO" id="GO:0003677">
    <property type="term" value="F:DNA binding"/>
    <property type="evidence" value="ECO:0007669"/>
    <property type="project" value="UniProtKB-KW"/>
</dbReference>
<evidence type="ECO:0000256" key="5">
    <source>
        <dbReference type="ARBA" id="ARBA00023163"/>
    </source>
</evidence>
<keyword evidence="4" id="KW-0238">DNA-binding</keyword>
<organism evidence="9 10">
    <name type="scientific">Stachybotrys chlorohalonatus (strain IBT 40285)</name>
    <dbReference type="NCBI Taxonomy" id="1283841"/>
    <lineage>
        <taxon>Eukaryota</taxon>
        <taxon>Fungi</taxon>
        <taxon>Dikarya</taxon>
        <taxon>Ascomycota</taxon>
        <taxon>Pezizomycotina</taxon>
        <taxon>Sordariomycetes</taxon>
        <taxon>Hypocreomycetidae</taxon>
        <taxon>Hypocreales</taxon>
        <taxon>Stachybotryaceae</taxon>
        <taxon>Stachybotrys</taxon>
    </lineage>
</organism>
<dbReference type="InterPro" id="IPR007219">
    <property type="entry name" value="XnlR_reg_dom"/>
</dbReference>
<keyword evidence="10" id="KW-1185">Reference proteome</keyword>
<reference evidence="9 10" key="1">
    <citation type="journal article" date="2014" name="BMC Genomics">
        <title>Comparative genome sequencing reveals chemotype-specific gene clusters in the toxigenic black mold Stachybotrys.</title>
        <authorList>
            <person name="Semeiks J."/>
            <person name="Borek D."/>
            <person name="Otwinowski Z."/>
            <person name="Grishin N.V."/>
        </authorList>
    </citation>
    <scope>NUCLEOTIDE SEQUENCE [LARGE SCALE GENOMIC DNA]</scope>
    <source>
        <strain evidence="9 10">IBT 40285</strain>
    </source>
</reference>
<evidence type="ECO:0000259" key="8">
    <source>
        <dbReference type="PROSITE" id="PS50048"/>
    </source>
</evidence>
<dbReference type="Pfam" id="PF04082">
    <property type="entry name" value="Fungal_trans"/>
    <property type="match status" value="1"/>
</dbReference>
<evidence type="ECO:0000313" key="10">
    <source>
        <dbReference type="Proteomes" id="UP000028524"/>
    </source>
</evidence>
<feature type="region of interest" description="Disordered" evidence="7">
    <location>
        <begin position="125"/>
        <end position="154"/>
    </location>
</feature>
<feature type="compositionally biased region" description="Basic and acidic residues" evidence="7">
    <location>
        <begin position="131"/>
        <end position="147"/>
    </location>
</feature>
<comment type="subcellular location">
    <subcellularLocation>
        <location evidence="1">Nucleus</location>
    </subcellularLocation>
</comment>
<gene>
    <name evidence="9" type="ORF">S40285_06280</name>
</gene>
<accession>A0A084QTE0</accession>
<dbReference type="InParanoid" id="A0A084QTE0"/>
<dbReference type="GO" id="GO:0000981">
    <property type="term" value="F:DNA-binding transcription factor activity, RNA polymerase II-specific"/>
    <property type="evidence" value="ECO:0007669"/>
    <property type="project" value="InterPro"/>
</dbReference>
<dbReference type="Pfam" id="PF00172">
    <property type="entry name" value="Zn_clus"/>
    <property type="match status" value="1"/>
</dbReference>
<evidence type="ECO:0000256" key="7">
    <source>
        <dbReference type="SAM" id="MobiDB-lite"/>
    </source>
</evidence>
<feature type="domain" description="Zn(2)-C6 fungal-type" evidence="8">
    <location>
        <begin position="32"/>
        <end position="62"/>
    </location>
</feature>
<evidence type="ECO:0000256" key="1">
    <source>
        <dbReference type="ARBA" id="ARBA00004123"/>
    </source>
</evidence>
<dbReference type="InterPro" id="IPR050815">
    <property type="entry name" value="TF_fung"/>
</dbReference>
<dbReference type="Gene3D" id="4.10.240.10">
    <property type="entry name" value="Zn(2)-C6 fungal-type DNA-binding domain"/>
    <property type="match status" value="1"/>
</dbReference>
<protein>
    <recommendedName>
        <fullName evidence="8">Zn(2)-C6 fungal-type domain-containing protein</fullName>
    </recommendedName>
</protein>
<dbReference type="Proteomes" id="UP000028524">
    <property type="component" value="Unassembled WGS sequence"/>
</dbReference>
<dbReference type="HOGENOM" id="CLU_011017_3_0_1"/>
<dbReference type="AlphaFoldDB" id="A0A084QTE0"/>
<feature type="non-terminal residue" evidence="9">
    <location>
        <position position="540"/>
    </location>
</feature>
<evidence type="ECO:0000256" key="3">
    <source>
        <dbReference type="ARBA" id="ARBA00023015"/>
    </source>
</evidence>
<evidence type="ECO:0000256" key="6">
    <source>
        <dbReference type="ARBA" id="ARBA00023242"/>
    </source>
</evidence>
<dbReference type="EMBL" id="KL660233">
    <property type="protein sequence ID" value="KFA67225.1"/>
    <property type="molecule type" value="Genomic_DNA"/>
</dbReference>
<proteinExistence type="predicted"/>
<evidence type="ECO:0000256" key="2">
    <source>
        <dbReference type="ARBA" id="ARBA00022723"/>
    </source>
</evidence>
<dbReference type="OrthoDB" id="3037908at2759"/>
<dbReference type="GO" id="GO:0005634">
    <property type="term" value="C:nucleus"/>
    <property type="evidence" value="ECO:0007669"/>
    <property type="project" value="UniProtKB-SubCell"/>
</dbReference>
<name>A0A084QTE0_STAC4</name>
<dbReference type="SUPFAM" id="SSF57701">
    <property type="entry name" value="Zn2/Cys6 DNA-binding domain"/>
    <property type="match status" value="1"/>
</dbReference>
<dbReference type="STRING" id="1283841.A0A084QTE0"/>
<keyword evidence="2" id="KW-0479">Metal-binding</keyword>
<evidence type="ECO:0000256" key="4">
    <source>
        <dbReference type="ARBA" id="ARBA00023125"/>
    </source>
</evidence>
<evidence type="ECO:0000313" key="9">
    <source>
        <dbReference type="EMBL" id="KFA67225.1"/>
    </source>
</evidence>
<dbReference type="PANTHER" id="PTHR47338">
    <property type="entry name" value="ZN(II)2CYS6 TRANSCRIPTION FACTOR (EUROFUNG)-RELATED"/>
    <property type="match status" value="1"/>
</dbReference>
<dbReference type="GO" id="GO:0008270">
    <property type="term" value="F:zinc ion binding"/>
    <property type="evidence" value="ECO:0007669"/>
    <property type="project" value="InterPro"/>
</dbReference>
<dbReference type="InterPro" id="IPR036864">
    <property type="entry name" value="Zn2-C6_fun-type_DNA-bd_sf"/>
</dbReference>
<dbReference type="PROSITE" id="PS00463">
    <property type="entry name" value="ZN2_CY6_FUNGAL_1"/>
    <property type="match status" value="1"/>
</dbReference>
<sequence length="540" mass="60547">MAAYGDMVFDYPLTTASAETGQQRVRQQPGSACDECRRRKLRCDRRKPQCLACVNSGITCTTRNDCAPRGPKKGHLNALREKIGIPTLFQVTNAIMKSVTDLGADKCHDNFHHEAFLEARLQEQGTVSISTRDEEQNIDNQERRSEGEGAPQTASMPVTDAVADFNAISAWLGPVVSTKPPTDGSEEESNLAQFFSSLDKSAFGLQLSPLVCSDLDQLYFDRVHSFVPLVHKFRYLSWARQVDKPKHKVCLQYAMWTLAASLSSQFQMMRRELYMETRRMLESLEAETQDTNIKCVEQLQAWMLLSYYELISDYYQRALVSAGRAFRLIQLMKLHEIDKHPSVGLQSDWVDTESKRRTFWVAYNFDRFTSGVDGLSLAFNEAEPTVMCFLADALGGADGGRPSSAMSGEEISPFAESAIMATICGRVLTLKRQPVLEYGTPSTTQAFYLQHSSINTLLMTRLQMLTRAISSVKGHPDSMLVFLATSAYMMIFMLCETVESRPSSSDSAHTAFTDNRQRSLAAARELGKLMAELAQLNYFE</sequence>
<keyword evidence="5" id="KW-0804">Transcription</keyword>
<dbReference type="PANTHER" id="PTHR47338:SF3">
    <property type="entry name" value="C6 FINGER DOMAIN TRANSCRIPTION FACTOR DBAA-RELATED"/>
    <property type="match status" value="1"/>
</dbReference>
<dbReference type="OMA" id="RGMMSAG"/>
<keyword evidence="3" id="KW-0805">Transcription regulation</keyword>
<dbReference type="CDD" id="cd12148">
    <property type="entry name" value="fungal_TF_MHR"/>
    <property type="match status" value="1"/>
</dbReference>
<dbReference type="SMART" id="SM00066">
    <property type="entry name" value="GAL4"/>
    <property type="match status" value="1"/>
</dbReference>
<dbReference type="InterPro" id="IPR001138">
    <property type="entry name" value="Zn2Cys6_DnaBD"/>
</dbReference>
<keyword evidence="6" id="KW-0539">Nucleus</keyword>
<dbReference type="GO" id="GO:0006351">
    <property type="term" value="P:DNA-templated transcription"/>
    <property type="evidence" value="ECO:0007669"/>
    <property type="project" value="InterPro"/>
</dbReference>